<dbReference type="RefSeq" id="WP_068189180.1">
    <property type="nucleotide sequence ID" value="NZ_CP013909.1"/>
</dbReference>
<name>A0A0U4CL66_9BACT</name>
<dbReference type="Proteomes" id="UP000059542">
    <property type="component" value="Chromosome"/>
</dbReference>
<dbReference type="InterPro" id="IPR007024">
    <property type="entry name" value="BLUF_domain"/>
</dbReference>
<dbReference type="OrthoDB" id="1122028at2"/>
<dbReference type="InterPro" id="IPR036046">
    <property type="entry name" value="Acylphosphatase-like_dom_sf"/>
</dbReference>
<organism evidence="2 3">
    <name type="scientific">Hymenobacter sedentarius</name>
    <dbReference type="NCBI Taxonomy" id="1411621"/>
    <lineage>
        <taxon>Bacteria</taxon>
        <taxon>Pseudomonadati</taxon>
        <taxon>Bacteroidota</taxon>
        <taxon>Cytophagia</taxon>
        <taxon>Cytophagales</taxon>
        <taxon>Hymenobacteraceae</taxon>
        <taxon>Hymenobacter</taxon>
    </lineage>
</organism>
<feature type="domain" description="BLUF" evidence="1">
    <location>
        <begin position="1"/>
        <end position="92"/>
    </location>
</feature>
<dbReference type="Pfam" id="PF04940">
    <property type="entry name" value="BLUF"/>
    <property type="match status" value="1"/>
</dbReference>
<gene>
    <name evidence="2" type="ORF">AUC43_02030</name>
</gene>
<evidence type="ECO:0000259" key="1">
    <source>
        <dbReference type="PROSITE" id="PS50925"/>
    </source>
</evidence>
<proteinExistence type="predicted"/>
<dbReference type="AlphaFoldDB" id="A0A0U4CL66"/>
<dbReference type="SUPFAM" id="SSF54975">
    <property type="entry name" value="Acylphosphatase/BLUF domain-like"/>
    <property type="match status" value="1"/>
</dbReference>
<dbReference type="GO" id="GO:0071949">
    <property type="term" value="F:FAD binding"/>
    <property type="evidence" value="ECO:0007669"/>
    <property type="project" value="InterPro"/>
</dbReference>
<dbReference type="EMBL" id="CP013909">
    <property type="protein sequence ID" value="ALW83982.1"/>
    <property type="molecule type" value="Genomic_DNA"/>
</dbReference>
<dbReference type="PROSITE" id="PS50925">
    <property type="entry name" value="BLUF"/>
    <property type="match status" value="1"/>
</dbReference>
<dbReference type="STRING" id="1411621.AUC43_02030"/>
<evidence type="ECO:0000313" key="3">
    <source>
        <dbReference type="Proteomes" id="UP000059542"/>
    </source>
</evidence>
<accession>A0A0U4CL66</accession>
<sequence>MHHIIYMSRAAHPMSDNDLEFILRQARLNNEQRNITGALAYGDGQFMQIMEGEKADLDAVYEVVSRDPRHKGLTKLADKEISQRSFSDWSMAFQTLSPEQFYELAGYTAPNELNEQAHNLSAADNLLFQMMNTFGLTQRA</sequence>
<dbReference type="SMART" id="SM01034">
    <property type="entry name" value="BLUF"/>
    <property type="match status" value="1"/>
</dbReference>
<keyword evidence="3" id="KW-1185">Reference proteome</keyword>
<dbReference type="GO" id="GO:0009882">
    <property type="term" value="F:blue light photoreceptor activity"/>
    <property type="evidence" value="ECO:0007669"/>
    <property type="project" value="InterPro"/>
</dbReference>
<protein>
    <recommendedName>
        <fullName evidence="1">BLUF domain-containing protein</fullName>
    </recommendedName>
</protein>
<dbReference type="Gene3D" id="3.30.70.100">
    <property type="match status" value="1"/>
</dbReference>
<reference evidence="2 3" key="1">
    <citation type="submission" date="2015-12" db="EMBL/GenBank/DDBJ databases">
        <authorList>
            <person name="Shamseldin A."/>
            <person name="Moawad H."/>
            <person name="Abd El-Rahim W.M."/>
            <person name="Sadowsky M.J."/>
        </authorList>
    </citation>
    <scope>NUCLEOTIDE SEQUENCE [LARGE SCALE GENOMIC DNA]</scope>
    <source>
        <strain evidence="2 3">DG5B</strain>
    </source>
</reference>
<evidence type="ECO:0000313" key="2">
    <source>
        <dbReference type="EMBL" id="ALW83982.1"/>
    </source>
</evidence>
<dbReference type="KEGG" id="hyg:AUC43_02030"/>